<dbReference type="EMBL" id="CACRTF010000017">
    <property type="protein sequence ID" value="VYT47554.1"/>
    <property type="molecule type" value="Genomic_DNA"/>
</dbReference>
<evidence type="ECO:0000313" key="1">
    <source>
        <dbReference type="EMBL" id="VYT47554.1"/>
    </source>
</evidence>
<accession>A0A6N2X083</accession>
<organism evidence="1">
    <name type="scientific">Enterocloster bolteae</name>
    <dbReference type="NCBI Taxonomy" id="208479"/>
    <lineage>
        <taxon>Bacteria</taxon>
        <taxon>Bacillati</taxon>
        <taxon>Bacillota</taxon>
        <taxon>Clostridia</taxon>
        <taxon>Lachnospirales</taxon>
        <taxon>Lachnospiraceae</taxon>
        <taxon>Enterocloster</taxon>
    </lineage>
</organism>
<protein>
    <submittedName>
        <fullName evidence="1">Uncharacterized protein</fullName>
    </submittedName>
</protein>
<dbReference type="AlphaFoldDB" id="A0A6N2X083"/>
<name>A0A6N2X083_9FIRM</name>
<dbReference type="Pfam" id="PF24829">
    <property type="entry name" value="Phage_connect_2"/>
    <property type="match status" value="1"/>
</dbReference>
<gene>
    <name evidence="1" type="ORF">CBLFYP116_04217</name>
</gene>
<dbReference type="InterPro" id="IPR056951">
    <property type="entry name" value="Phage_connect_2"/>
</dbReference>
<sequence>MEIIESILTSIKKMLGITEEYEHFDSDLIMHINSVFMILTQLGVGPPSGFSIRDKTSIWKEFVSDETKFQLVKSYMHLKVKLLFDPPLSSAVMASMEKMIAEAEWRLNVAAETDEEKSEEHESYDGEYRVTPKAFQSQMLDTENKVLDRNIVVTEVPYYETGNAANGVTSYIAKEGDSK</sequence>
<proteinExistence type="predicted"/>
<dbReference type="RefSeq" id="WP_007868742.1">
    <property type="nucleotide sequence ID" value="NZ_JADMVR010000018.1"/>
</dbReference>
<reference evidence="1" key="1">
    <citation type="submission" date="2019-11" db="EMBL/GenBank/DDBJ databases">
        <authorList>
            <person name="Feng L."/>
        </authorList>
    </citation>
    <scope>NUCLEOTIDE SEQUENCE</scope>
    <source>
        <strain evidence="1">CbolteaeLFYP116</strain>
    </source>
</reference>